<name>A0ACD5BJN2_9PSEU</name>
<proteinExistence type="predicted"/>
<dbReference type="EC" id="6.4.1.2" evidence="1"/>
<protein>
    <submittedName>
        <fullName evidence="1">Acetyl-CoA carboxylase, carboxyltransferase subunit beta</fullName>
        <ecNumber evidence="1">6.4.1.2</ecNumber>
    </submittedName>
</protein>
<keyword evidence="2" id="KW-1185">Reference proteome</keyword>
<accession>A0ACD5BJN2</accession>
<dbReference type="Proteomes" id="UP001456344">
    <property type="component" value="Chromosome"/>
</dbReference>
<reference evidence="1" key="1">
    <citation type="submission" date="2023-10" db="EMBL/GenBank/DDBJ databases">
        <title>Whole genome sequencing of actinobacterial strain Amycolatopsis sp. (BCA-696) identifies the underlying plant growth-promoting genes.</title>
        <authorList>
            <person name="Gandham P."/>
            <person name="Vadla N."/>
            <person name="Saji A."/>
            <person name="Srinivas V."/>
            <person name="Ruperao P."/>
            <person name="Selvanayagam S."/>
            <person name="Saxena R.K."/>
            <person name="Rathore A."/>
            <person name="Gopalakrishnan S."/>
            <person name="Thakur V."/>
        </authorList>
    </citation>
    <scope>NUCLEOTIDE SEQUENCE</scope>
    <source>
        <strain evidence="1">BCA-696</strain>
    </source>
</reference>
<keyword evidence="1" id="KW-0436">Ligase</keyword>
<evidence type="ECO:0000313" key="1">
    <source>
        <dbReference type="EMBL" id="WYW19590.1"/>
    </source>
</evidence>
<gene>
    <name evidence="1" type="primary">accD</name>
    <name evidence="1" type="ORF">LCL61_29000</name>
</gene>
<organism evidence="1 2">
    <name type="scientific">Amycolatopsis coloradensis</name>
    <dbReference type="NCBI Taxonomy" id="76021"/>
    <lineage>
        <taxon>Bacteria</taxon>
        <taxon>Bacillati</taxon>
        <taxon>Actinomycetota</taxon>
        <taxon>Actinomycetes</taxon>
        <taxon>Pseudonocardiales</taxon>
        <taxon>Pseudonocardiaceae</taxon>
        <taxon>Amycolatopsis</taxon>
    </lineage>
</organism>
<evidence type="ECO:0000313" key="2">
    <source>
        <dbReference type="Proteomes" id="UP001456344"/>
    </source>
</evidence>
<dbReference type="EMBL" id="CP150484">
    <property type="protein sequence ID" value="WYW19590.1"/>
    <property type="molecule type" value="Genomic_DNA"/>
</dbReference>
<sequence>MTATMDAADSVQREPEPEWVSCARCRMLLYGKRFARSAKVCPGCGWHSRLTVRDRLDSLLDPGSARPLKPAAAVHDPLAFTDLVPYTERLDRARRETGLEDAVQVVSATLSGRPLVVAAMDFRFLGGSLGSAAGEAIVTAAEAALAGRMPLLVITASGGARMQEGALSLMQMARTSNAMAALDEAGLLTLTLVTDPTFGGVAASFATLSDVIVAEPGARMGFAGRRVIEQTIRESLPESFQTAEFLFEHGLIDGVSPRKELPQLLAVLVGAAAPPADGWSDGVPDPVLRDPETLSSPAIDEVVRRARVLGRPTTLEHLANWTDGFVELHGDRAGHDSPAIVGGPAELNGLPVMVIGHQKGRTTEELVRRDFGMPSPAGYRKAIRLMRLAAKLGIPVVTLVDTPGAHPGPEAERTGQSNAIAECLRVMGGLPVPVVTVITGEGGSGGALALAVADRVLLCENATYSVISPEGCAAILWRSSAPPAVSAAAEALQVGAKSLLSLGVVDGVVPEPQGGAHRDPAAASALVRDAVVCALRELHGRDSDALVAARRARFRRFGSAEVRPKTRETVK</sequence>